<dbReference type="EMBL" id="FNED01000009">
    <property type="protein sequence ID" value="SDI91747.1"/>
    <property type="molecule type" value="Genomic_DNA"/>
</dbReference>
<dbReference type="STRING" id="47500.AF333_04520"/>
<dbReference type="Proteomes" id="UP000182836">
    <property type="component" value="Unassembled WGS sequence"/>
</dbReference>
<protein>
    <submittedName>
        <fullName evidence="1">Uncharacterized protein</fullName>
    </submittedName>
</protein>
<gene>
    <name evidence="1" type="ORF">AF333_04520</name>
    <name evidence="2" type="ORF">SAMN04487909_10984</name>
</gene>
<accession>A0A0D1VDL9</accession>
<dbReference type="OrthoDB" id="9941528at2"/>
<dbReference type="AlphaFoldDB" id="A0A0D1VDL9"/>
<keyword evidence="3" id="KW-1185">Reference proteome</keyword>
<evidence type="ECO:0000313" key="3">
    <source>
        <dbReference type="Proteomes" id="UP000037269"/>
    </source>
</evidence>
<dbReference type="EMBL" id="LGUG01000004">
    <property type="protein sequence ID" value="KON94858.1"/>
    <property type="molecule type" value="Genomic_DNA"/>
</dbReference>
<evidence type="ECO:0000313" key="2">
    <source>
        <dbReference type="EMBL" id="SDI91747.1"/>
    </source>
</evidence>
<dbReference type="Proteomes" id="UP000037269">
    <property type="component" value="Unassembled WGS sequence"/>
</dbReference>
<organism evidence="1 3">
    <name type="scientific">Aneurinibacillus migulanus</name>
    <name type="common">Bacillus migulanus</name>
    <dbReference type="NCBI Taxonomy" id="47500"/>
    <lineage>
        <taxon>Bacteria</taxon>
        <taxon>Bacillati</taxon>
        <taxon>Bacillota</taxon>
        <taxon>Bacilli</taxon>
        <taxon>Bacillales</taxon>
        <taxon>Paenibacillaceae</taxon>
        <taxon>Aneurinibacillus group</taxon>
        <taxon>Aneurinibacillus</taxon>
    </lineage>
</organism>
<sequence length="97" mass="10822">MKAKIFKFSHSEGAEIIAASNAKEAIMFFFTQYADDIQMDDMVEFGGIEITELKGENITKKHSVFDESKNETVSVSYQEIATISFVNSPVVLVSPSY</sequence>
<name>A0A0D1VDL9_ANEMI</name>
<evidence type="ECO:0000313" key="4">
    <source>
        <dbReference type="Proteomes" id="UP000182836"/>
    </source>
</evidence>
<evidence type="ECO:0000313" key="1">
    <source>
        <dbReference type="EMBL" id="KON94858.1"/>
    </source>
</evidence>
<dbReference type="PATRIC" id="fig|47500.8.peg.5492"/>
<reference evidence="1 3" key="1">
    <citation type="submission" date="2015-07" db="EMBL/GenBank/DDBJ databases">
        <title>Fjat-14205 dsm 2895.</title>
        <authorList>
            <person name="Liu B."/>
            <person name="Wang J."/>
            <person name="Zhu Y."/>
            <person name="Liu G."/>
            <person name="Chen Q."/>
            <person name="Chen Z."/>
            <person name="Lan J."/>
            <person name="Che J."/>
            <person name="Ge C."/>
            <person name="Shi H."/>
            <person name="Pan Z."/>
            <person name="Liu X."/>
        </authorList>
    </citation>
    <scope>NUCLEOTIDE SEQUENCE [LARGE SCALE GENOMIC DNA]</scope>
    <source>
        <strain evidence="1 3">DSM 2895</strain>
    </source>
</reference>
<dbReference type="GeneID" id="42304472"/>
<proteinExistence type="predicted"/>
<dbReference type="RefSeq" id="WP_043065063.1">
    <property type="nucleotide sequence ID" value="NZ_BJOA01000067.1"/>
</dbReference>
<reference evidence="2 4" key="2">
    <citation type="submission" date="2016-10" db="EMBL/GenBank/DDBJ databases">
        <authorList>
            <person name="de Groot N.N."/>
        </authorList>
    </citation>
    <scope>NUCLEOTIDE SEQUENCE [LARGE SCALE GENOMIC DNA]</scope>
    <source>
        <strain evidence="2 4">DSM 2895</strain>
    </source>
</reference>